<evidence type="ECO:0000256" key="1">
    <source>
        <dbReference type="SAM" id="MobiDB-lite"/>
    </source>
</evidence>
<sequence length="102" mass="10911">MGNKGAAMWVPSEGTDAKLNDCKFLGGVFKSSNTECRIDQTRRTHATARWSPPSSPSRPPRNRLLARGAAARPAPARSSTSSHSSAPRRHPTAEKLRSTGSA</sequence>
<feature type="region of interest" description="Disordered" evidence="1">
    <location>
        <begin position="33"/>
        <end position="102"/>
    </location>
</feature>
<feature type="compositionally biased region" description="Basic and acidic residues" evidence="1">
    <location>
        <begin position="91"/>
        <end position="102"/>
    </location>
</feature>
<comment type="caution">
    <text evidence="2">The sequence shown here is derived from an EMBL/GenBank/DDBJ whole genome shotgun (WGS) entry which is preliminary data.</text>
</comment>
<reference evidence="2" key="2">
    <citation type="journal article" date="2024" name="Plant">
        <title>Genomic evolution and insights into agronomic trait innovations of Sesamum species.</title>
        <authorList>
            <person name="Miao H."/>
            <person name="Wang L."/>
            <person name="Qu L."/>
            <person name="Liu H."/>
            <person name="Sun Y."/>
            <person name="Le M."/>
            <person name="Wang Q."/>
            <person name="Wei S."/>
            <person name="Zheng Y."/>
            <person name="Lin W."/>
            <person name="Duan Y."/>
            <person name="Cao H."/>
            <person name="Xiong S."/>
            <person name="Wang X."/>
            <person name="Wei L."/>
            <person name="Li C."/>
            <person name="Ma Q."/>
            <person name="Ju M."/>
            <person name="Zhao R."/>
            <person name="Li G."/>
            <person name="Mu C."/>
            <person name="Tian Q."/>
            <person name="Mei H."/>
            <person name="Zhang T."/>
            <person name="Gao T."/>
            <person name="Zhang H."/>
        </authorList>
    </citation>
    <scope>NUCLEOTIDE SEQUENCE</scope>
    <source>
        <strain evidence="2">G02</strain>
    </source>
</reference>
<dbReference type="EMBL" id="JACGWJ010000030">
    <property type="protein sequence ID" value="KAL0301061.1"/>
    <property type="molecule type" value="Genomic_DNA"/>
</dbReference>
<protein>
    <submittedName>
        <fullName evidence="2">Uncharacterized protein</fullName>
    </submittedName>
</protein>
<proteinExistence type="predicted"/>
<feature type="compositionally biased region" description="Low complexity" evidence="1">
    <location>
        <begin position="62"/>
        <end position="85"/>
    </location>
</feature>
<reference evidence="2" key="1">
    <citation type="submission" date="2020-06" db="EMBL/GenBank/DDBJ databases">
        <authorList>
            <person name="Li T."/>
            <person name="Hu X."/>
            <person name="Zhang T."/>
            <person name="Song X."/>
            <person name="Zhang H."/>
            <person name="Dai N."/>
            <person name="Sheng W."/>
            <person name="Hou X."/>
            <person name="Wei L."/>
        </authorList>
    </citation>
    <scope>NUCLEOTIDE SEQUENCE</scope>
    <source>
        <strain evidence="2">G02</strain>
        <tissue evidence="2">Leaf</tissue>
    </source>
</reference>
<dbReference type="AlphaFoldDB" id="A0AAW2K507"/>
<accession>A0AAW2K507</accession>
<organism evidence="2">
    <name type="scientific">Sesamum radiatum</name>
    <name type="common">Black benniseed</name>
    <dbReference type="NCBI Taxonomy" id="300843"/>
    <lineage>
        <taxon>Eukaryota</taxon>
        <taxon>Viridiplantae</taxon>
        <taxon>Streptophyta</taxon>
        <taxon>Embryophyta</taxon>
        <taxon>Tracheophyta</taxon>
        <taxon>Spermatophyta</taxon>
        <taxon>Magnoliopsida</taxon>
        <taxon>eudicotyledons</taxon>
        <taxon>Gunneridae</taxon>
        <taxon>Pentapetalae</taxon>
        <taxon>asterids</taxon>
        <taxon>lamiids</taxon>
        <taxon>Lamiales</taxon>
        <taxon>Pedaliaceae</taxon>
        <taxon>Sesamum</taxon>
    </lineage>
</organism>
<gene>
    <name evidence="2" type="ORF">Sradi_6382900</name>
</gene>
<evidence type="ECO:0000313" key="2">
    <source>
        <dbReference type="EMBL" id="KAL0301061.1"/>
    </source>
</evidence>
<name>A0AAW2K507_SESRA</name>